<name>A0ABR3M797_9TELE</name>
<protein>
    <submittedName>
        <fullName evidence="2">Uncharacterized protein</fullName>
    </submittedName>
</protein>
<dbReference type="EMBL" id="JAYMGO010000015">
    <property type="protein sequence ID" value="KAL1260500.1"/>
    <property type="molecule type" value="Genomic_DNA"/>
</dbReference>
<proteinExistence type="predicted"/>
<evidence type="ECO:0000313" key="2">
    <source>
        <dbReference type="EMBL" id="KAL1260500.1"/>
    </source>
</evidence>
<accession>A0ABR3M797</accession>
<reference evidence="2 3" key="1">
    <citation type="submission" date="2023-09" db="EMBL/GenBank/DDBJ databases">
        <authorList>
            <person name="Wang M."/>
        </authorList>
    </citation>
    <scope>NUCLEOTIDE SEQUENCE [LARGE SCALE GENOMIC DNA]</scope>
    <source>
        <strain evidence="2">GT-2023</strain>
        <tissue evidence="2">Liver</tissue>
    </source>
</reference>
<feature type="compositionally biased region" description="Polar residues" evidence="1">
    <location>
        <begin position="45"/>
        <end position="61"/>
    </location>
</feature>
<dbReference type="PROSITE" id="PS51257">
    <property type="entry name" value="PROKAR_LIPOPROTEIN"/>
    <property type="match status" value="1"/>
</dbReference>
<sequence length="69" mass="7448">MGQSKQHVCAFCTFINLPSSSSSCFSSGFTVSVVTLSSSENSNLMDSKQQTVGTKSSSNSPEWEHKYTC</sequence>
<evidence type="ECO:0000256" key="1">
    <source>
        <dbReference type="SAM" id="MobiDB-lite"/>
    </source>
</evidence>
<gene>
    <name evidence="2" type="ORF">QQF64_008327</name>
</gene>
<dbReference type="Proteomes" id="UP001558613">
    <property type="component" value="Unassembled WGS sequence"/>
</dbReference>
<organism evidence="2 3">
    <name type="scientific">Cirrhinus molitorella</name>
    <name type="common">mud carp</name>
    <dbReference type="NCBI Taxonomy" id="172907"/>
    <lineage>
        <taxon>Eukaryota</taxon>
        <taxon>Metazoa</taxon>
        <taxon>Chordata</taxon>
        <taxon>Craniata</taxon>
        <taxon>Vertebrata</taxon>
        <taxon>Euteleostomi</taxon>
        <taxon>Actinopterygii</taxon>
        <taxon>Neopterygii</taxon>
        <taxon>Teleostei</taxon>
        <taxon>Ostariophysi</taxon>
        <taxon>Cypriniformes</taxon>
        <taxon>Cyprinidae</taxon>
        <taxon>Labeoninae</taxon>
        <taxon>Labeonini</taxon>
        <taxon>Cirrhinus</taxon>
    </lineage>
</organism>
<keyword evidence="3" id="KW-1185">Reference proteome</keyword>
<evidence type="ECO:0000313" key="3">
    <source>
        <dbReference type="Proteomes" id="UP001558613"/>
    </source>
</evidence>
<comment type="caution">
    <text evidence="2">The sequence shown here is derived from an EMBL/GenBank/DDBJ whole genome shotgun (WGS) entry which is preliminary data.</text>
</comment>
<feature type="region of interest" description="Disordered" evidence="1">
    <location>
        <begin position="41"/>
        <end position="69"/>
    </location>
</feature>